<reference evidence="8" key="1">
    <citation type="journal article" date="2019" name="Int. J. Syst. Evol. Microbiol.">
        <title>The Global Catalogue of Microorganisms (GCM) 10K type strain sequencing project: providing services to taxonomists for standard genome sequencing and annotation.</title>
        <authorList>
            <consortium name="The Broad Institute Genomics Platform"/>
            <consortium name="The Broad Institute Genome Sequencing Center for Infectious Disease"/>
            <person name="Wu L."/>
            <person name="Ma J."/>
        </authorList>
    </citation>
    <scope>NUCLEOTIDE SEQUENCE [LARGE SCALE GENOMIC DNA]</scope>
    <source>
        <strain evidence="8">JCM 16904</strain>
    </source>
</reference>
<dbReference type="SUPFAM" id="SSF53649">
    <property type="entry name" value="Alkaline phosphatase-like"/>
    <property type="match status" value="1"/>
</dbReference>
<feature type="signal peptide" evidence="5">
    <location>
        <begin position="1"/>
        <end position="28"/>
    </location>
</feature>
<evidence type="ECO:0000259" key="6">
    <source>
        <dbReference type="Pfam" id="PF00884"/>
    </source>
</evidence>
<dbReference type="PROSITE" id="PS51318">
    <property type="entry name" value="TAT"/>
    <property type="match status" value="1"/>
</dbReference>
<feature type="chain" id="PRO_5047319121" evidence="5">
    <location>
        <begin position="29"/>
        <end position="548"/>
    </location>
</feature>
<gene>
    <name evidence="7" type="ORF">GCM10022224_021380</name>
</gene>
<evidence type="ECO:0000256" key="1">
    <source>
        <dbReference type="ARBA" id="ARBA00008779"/>
    </source>
</evidence>
<keyword evidence="8" id="KW-1185">Reference proteome</keyword>
<dbReference type="Gene3D" id="3.30.1120.10">
    <property type="match status" value="1"/>
</dbReference>
<protein>
    <submittedName>
        <fullName evidence="7">Arylsulfatase</fullName>
    </submittedName>
</protein>
<evidence type="ECO:0000256" key="2">
    <source>
        <dbReference type="ARBA" id="ARBA00022723"/>
    </source>
</evidence>
<dbReference type="RefSeq" id="WP_344875557.1">
    <property type="nucleotide sequence ID" value="NZ_BAAAZP010000034.1"/>
</dbReference>
<dbReference type="CDD" id="cd16145">
    <property type="entry name" value="ARS_like"/>
    <property type="match status" value="1"/>
</dbReference>
<dbReference type="PANTHER" id="PTHR42693">
    <property type="entry name" value="ARYLSULFATASE FAMILY MEMBER"/>
    <property type="match status" value="1"/>
</dbReference>
<dbReference type="PROSITE" id="PS00523">
    <property type="entry name" value="SULFATASE_1"/>
    <property type="match status" value="1"/>
</dbReference>
<evidence type="ECO:0000256" key="5">
    <source>
        <dbReference type="SAM" id="SignalP"/>
    </source>
</evidence>
<dbReference type="InterPro" id="IPR017850">
    <property type="entry name" value="Alkaline_phosphatase_core_sf"/>
</dbReference>
<feature type="domain" description="Sulfatase N-terminal" evidence="6">
    <location>
        <begin position="41"/>
        <end position="351"/>
    </location>
</feature>
<keyword evidence="5" id="KW-0732">Signal</keyword>
<name>A0ABP7BGW8_9ACTN</name>
<dbReference type="InterPro" id="IPR006311">
    <property type="entry name" value="TAT_signal"/>
</dbReference>
<keyword evidence="2" id="KW-0479">Metal-binding</keyword>
<dbReference type="InterPro" id="IPR050738">
    <property type="entry name" value="Sulfatase"/>
</dbReference>
<organism evidence="7 8">
    <name type="scientific">Nonomuraea antimicrobica</name>
    <dbReference type="NCBI Taxonomy" id="561173"/>
    <lineage>
        <taxon>Bacteria</taxon>
        <taxon>Bacillati</taxon>
        <taxon>Actinomycetota</taxon>
        <taxon>Actinomycetes</taxon>
        <taxon>Streptosporangiales</taxon>
        <taxon>Streptosporangiaceae</taxon>
        <taxon>Nonomuraea</taxon>
    </lineage>
</organism>
<evidence type="ECO:0000313" key="8">
    <source>
        <dbReference type="Proteomes" id="UP001500902"/>
    </source>
</evidence>
<accession>A0ABP7BGW8</accession>
<comment type="caution">
    <text evidence="7">The sequence shown here is derived from an EMBL/GenBank/DDBJ whole genome shotgun (WGS) entry which is preliminary data.</text>
</comment>
<sequence>MINGPSRRALFAGALAGLALPAVTPAGAEATARRGSLPSRPNILLILADDLGWGEIGSNGQRMIKTPNLDKLAAEGVQFKTAYSGAPLCAPSRCALLTGLHAGHGTVRENPEGGQQLALTGDDLTFGELLRMSGYRTACIGKWGFGPEEPDQVSHPNERGFDEFYGYIGHKHAHQYYPKYLWHNRKTVRLDGSKYAPDLFRHRAIEFIKADDDKPFLLYYATILPHSPSVIPGGAGQYADKPWSGPNARHAAQVSRLDGDVAALVRALRDAGRAKDTIVLFTGDNGPHRERGVTPWLFDSNGPYRADKRDVYEGGIRVPLIAWSPSLRPRVERQPVAFWDVLPTFADLAGVPVPAQLDGLSFRGLLTGDDAPKHTHLIWNRPRKAQAIRRGRWKVVRFAPKIEGAGPEGRVELYDLTADPGEERDLAGDRPDLTQELQDLLDSSIGPDPRIPYGLRTELTGDQVVVTLHNGSSVPWRQVRLGLDGRKRSRAQTVALVDPGAAVSVGFPAPSAGKVTARADFEANGRSHVFRRVHTGAASPPAVLESTG</sequence>
<proteinExistence type="inferred from homology"/>
<dbReference type="InterPro" id="IPR024607">
    <property type="entry name" value="Sulfatase_CS"/>
</dbReference>
<evidence type="ECO:0000313" key="7">
    <source>
        <dbReference type="EMBL" id="GAA3657842.1"/>
    </source>
</evidence>
<comment type="similarity">
    <text evidence="1">Belongs to the sulfatase family.</text>
</comment>
<evidence type="ECO:0000256" key="4">
    <source>
        <dbReference type="ARBA" id="ARBA00022837"/>
    </source>
</evidence>
<dbReference type="Proteomes" id="UP001500902">
    <property type="component" value="Unassembled WGS sequence"/>
</dbReference>
<dbReference type="Pfam" id="PF00884">
    <property type="entry name" value="Sulfatase"/>
    <property type="match status" value="1"/>
</dbReference>
<dbReference type="InterPro" id="IPR000917">
    <property type="entry name" value="Sulfatase_N"/>
</dbReference>
<dbReference type="EMBL" id="BAAAZP010000034">
    <property type="protein sequence ID" value="GAA3657842.1"/>
    <property type="molecule type" value="Genomic_DNA"/>
</dbReference>
<evidence type="ECO:0000256" key="3">
    <source>
        <dbReference type="ARBA" id="ARBA00022801"/>
    </source>
</evidence>
<dbReference type="Gene3D" id="3.40.720.10">
    <property type="entry name" value="Alkaline Phosphatase, subunit A"/>
    <property type="match status" value="1"/>
</dbReference>
<keyword evidence="4" id="KW-0106">Calcium</keyword>
<dbReference type="PANTHER" id="PTHR42693:SF53">
    <property type="entry name" value="ENDO-4-O-SULFATASE"/>
    <property type="match status" value="1"/>
</dbReference>
<keyword evidence="3" id="KW-0378">Hydrolase</keyword>